<dbReference type="AlphaFoldDB" id="A0A1Z4JF25"/>
<evidence type="ECO:0000313" key="3">
    <source>
        <dbReference type="Proteomes" id="UP000217895"/>
    </source>
</evidence>
<keyword evidence="1" id="KW-0472">Membrane</keyword>
<proteinExistence type="predicted"/>
<name>A0A1Z4JF25_LEPBY</name>
<sequence length="97" mass="11066">MAMTERQVMQVEFTLSEDGRLFYRGCSDPEIIYELSCRAAEQARAYQKFQTRQDPIALCLVGLAASILLALAYQIVSRPAPEYTPRYQNYAAPNRIL</sequence>
<accession>A0A1Z4JF25</accession>
<feature type="transmembrane region" description="Helical" evidence="1">
    <location>
        <begin position="56"/>
        <end position="76"/>
    </location>
</feature>
<dbReference type="Proteomes" id="UP000217895">
    <property type="component" value="Chromosome"/>
</dbReference>
<dbReference type="EMBL" id="AP018203">
    <property type="protein sequence ID" value="BAY55268.1"/>
    <property type="molecule type" value="Genomic_DNA"/>
</dbReference>
<reference evidence="2 3" key="1">
    <citation type="submission" date="2017-06" db="EMBL/GenBank/DDBJ databases">
        <title>Genome sequencing of cyanobaciteial culture collection at National Institute for Environmental Studies (NIES).</title>
        <authorList>
            <person name="Hirose Y."/>
            <person name="Shimura Y."/>
            <person name="Fujisawa T."/>
            <person name="Nakamura Y."/>
            <person name="Kawachi M."/>
        </authorList>
    </citation>
    <scope>NUCLEOTIDE SEQUENCE [LARGE SCALE GENOMIC DNA]</scope>
    <source>
        <strain evidence="2 3">NIES-2135</strain>
    </source>
</reference>
<keyword evidence="3" id="KW-1185">Reference proteome</keyword>
<evidence type="ECO:0000256" key="1">
    <source>
        <dbReference type="SAM" id="Phobius"/>
    </source>
</evidence>
<gene>
    <name evidence="2" type="ORF">NIES2135_20910</name>
</gene>
<keyword evidence="1" id="KW-0812">Transmembrane</keyword>
<protein>
    <submittedName>
        <fullName evidence="2">Uncharacterized protein</fullName>
    </submittedName>
</protein>
<keyword evidence="1" id="KW-1133">Transmembrane helix</keyword>
<evidence type="ECO:0000313" key="2">
    <source>
        <dbReference type="EMBL" id="BAY55268.1"/>
    </source>
</evidence>
<organism evidence="2 3">
    <name type="scientific">Leptolyngbya boryana NIES-2135</name>
    <dbReference type="NCBI Taxonomy" id="1973484"/>
    <lineage>
        <taxon>Bacteria</taxon>
        <taxon>Bacillati</taxon>
        <taxon>Cyanobacteriota</taxon>
        <taxon>Cyanophyceae</taxon>
        <taxon>Leptolyngbyales</taxon>
        <taxon>Leptolyngbyaceae</taxon>
        <taxon>Leptolyngbya group</taxon>
        <taxon>Leptolyngbya</taxon>
    </lineage>
</organism>